<reference evidence="2" key="1">
    <citation type="submission" date="2023-03" db="EMBL/GenBank/DDBJ databases">
        <title>Mating type loci evolution in Malassezia.</title>
        <authorList>
            <person name="Coelho M.A."/>
        </authorList>
    </citation>
    <scope>NUCLEOTIDE SEQUENCE</scope>
    <source>
        <strain evidence="2">CBS 11721</strain>
    </source>
</reference>
<keyword evidence="3" id="KW-1185">Reference proteome</keyword>
<dbReference type="AlphaFoldDB" id="A0AAF0EX01"/>
<evidence type="ECO:0000313" key="3">
    <source>
        <dbReference type="Proteomes" id="UP001219933"/>
    </source>
</evidence>
<evidence type="ECO:0000259" key="1">
    <source>
        <dbReference type="SMART" id="SM00091"/>
    </source>
</evidence>
<dbReference type="Pfam" id="PF13426">
    <property type="entry name" value="PAS_9"/>
    <property type="match status" value="1"/>
</dbReference>
<feature type="domain" description="PAS" evidence="1">
    <location>
        <begin position="79"/>
        <end position="145"/>
    </location>
</feature>
<evidence type="ECO:0000313" key="2">
    <source>
        <dbReference type="EMBL" id="WFD36079.1"/>
    </source>
</evidence>
<protein>
    <recommendedName>
        <fullName evidence="1">PAS domain-containing protein</fullName>
    </recommendedName>
</protein>
<accession>A0AAF0EX01</accession>
<dbReference type="CDD" id="cd00130">
    <property type="entry name" value="PAS"/>
    <property type="match status" value="1"/>
</dbReference>
<dbReference type="NCBIfam" id="TIGR00229">
    <property type="entry name" value="sensory_box"/>
    <property type="match status" value="1"/>
</dbReference>
<dbReference type="EMBL" id="CP119880">
    <property type="protein sequence ID" value="WFD36079.1"/>
    <property type="molecule type" value="Genomic_DNA"/>
</dbReference>
<proteinExistence type="predicted"/>
<dbReference type="InterPro" id="IPR000014">
    <property type="entry name" value="PAS"/>
</dbReference>
<dbReference type="InterPro" id="IPR035965">
    <property type="entry name" value="PAS-like_dom_sf"/>
</dbReference>
<dbReference type="SMART" id="SM00091">
    <property type="entry name" value="PAS"/>
    <property type="match status" value="1"/>
</dbReference>
<dbReference type="Gene3D" id="3.30.450.20">
    <property type="entry name" value="PAS domain"/>
    <property type="match status" value="1"/>
</dbReference>
<sequence>MYRRAVTGEEQKALLTLHRKDGTFCNAFVSLIPLHHEPVQDEDLETKISRPVEWIVGFLAEEPESHEHVDEKPFEADYERVNTDLKDEHNTIHFVSSRGIVQYVSRSVEYLLGYRQEEIVGRHVEEFCDPNDIVALLRELKEIKNSRGHRSADSGSDDGSDMRLRRTAQSKMVHLGDSPTMQMVLAEVHGILRMHHRNSTVVWMEIVGRLVLQPSGSGRKSRTVVAVTCRPRDYVRKAAAEATVEAAAEAAAMHPMPPPVMSQSSSPVWLAVSPTGVILQCIVQGPNGFHKACSHDDNGLLVRVGYSLPSLMNQEAMMVVQRLIRQKFRAFSIPHWIGNTPVVTTWVPITQQMQVPKLSRLGATILVRLESQQYGFDHVPNIVFEPDLSQIVLPRDATFVPTHTRASSEIPQESKMWWEAGDWARRSLQGFTSTDAMQQTTLPQSMMTTAAQSAAPLFQSNPMVNPFSVTVPTVAPDSTIMMTHPAFNVKNNPVTTTVNDTAIPTAIPLEDNPSVYPFYNAPGSSAVTLADAIPPDLAVSMPAMTSLSSEMGNVNTAQSGEAMQTGETAQALDMMSSLWSFDS</sequence>
<gene>
    <name evidence="2" type="ORF">MCUN1_002950</name>
</gene>
<organism evidence="2 3">
    <name type="scientific">Malassezia cuniculi</name>
    <dbReference type="NCBI Taxonomy" id="948313"/>
    <lineage>
        <taxon>Eukaryota</taxon>
        <taxon>Fungi</taxon>
        <taxon>Dikarya</taxon>
        <taxon>Basidiomycota</taxon>
        <taxon>Ustilaginomycotina</taxon>
        <taxon>Malasseziomycetes</taxon>
        <taxon>Malasseziales</taxon>
        <taxon>Malasseziaceae</taxon>
        <taxon>Malassezia</taxon>
    </lineage>
</organism>
<dbReference type="Proteomes" id="UP001219933">
    <property type="component" value="Chromosome 4"/>
</dbReference>
<name>A0AAF0EX01_9BASI</name>
<dbReference type="SUPFAM" id="SSF55785">
    <property type="entry name" value="PYP-like sensor domain (PAS domain)"/>
    <property type="match status" value="1"/>
</dbReference>